<reference evidence="2 3" key="1">
    <citation type="submission" date="2023-12" db="EMBL/GenBank/DDBJ databases">
        <title>Genomic sequences of Capnocytophaga and Parvimonas strains.</title>
        <authorList>
            <person name="Watt R.M."/>
            <person name="Wang M."/>
            <person name="Yang T."/>
            <person name="Tong W.M."/>
        </authorList>
    </citation>
    <scope>NUCLEOTIDE SEQUENCE [LARGE SCALE GENOMIC DNA]</scope>
    <source>
        <strain evidence="2 3">CCUG 13156</strain>
    </source>
</reference>
<evidence type="ECO:0000256" key="1">
    <source>
        <dbReference type="SAM" id="MobiDB-lite"/>
    </source>
</evidence>
<keyword evidence="3" id="KW-1185">Reference proteome</keyword>
<name>A0ABU5Y6E9_9FLAO</name>
<dbReference type="RefSeq" id="WP_323978712.1">
    <property type="nucleotide sequence ID" value="NZ_JAYKBV010000002.1"/>
</dbReference>
<dbReference type="Proteomes" id="UP001324270">
    <property type="component" value="Unassembled WGS sequence"/>
</dbReference>
<feature type="region of interest" description="Disordered" evidence="1">
    <location>
        <begin position="472"/>
        <end position="562"/>
    </location>
</feature>
<sequence>MKGVHLFPQEEKQQGLNAPPGRAEIVETDYDPVINMTFAEYENNLQEHAQLAMSVHEKMSALVVGLITVGALSNAWNPVGWVLAAVALVIRVLVELKVFNEKSAWDKDRAEGAWNEISNYYEYSVLGERTGERTGETDEQGRPKHRGGLASMLSSTHFLDETVQTMMNTALKGLCIYEAVFLKERSKDWSSKETKANLDQLRDLGQALKSNFLGKIKTYERVYNIEYQKIPVNLGDSLFSGDLHDLKVRQAPIDLQDPFTDVTFELIAIKLKRKPEYEGAGITFSDFKDAASPKASFLEKVLNDPNEVKGLFELGKQQISTLKLDGYLTADEADRLLFKNWMNTAPAYDKAEYSYNWNMPFDPKAAQNRNLTEGDYLSQKCQGMDRVLQDFANKVPPYQNATAQDVIKVLKDAKAHHDKQYKGKPGSGFCKSVARGGSPGAAYALKKFGINLNDYDEDFNLKKIERPSAFTNAIGETDTRSNRPIPGVEVPNGYTDERVKAPVPKATPPAPAPAPLAPNATPEQPKPQPAPNTPTVPAPVKPSAPANTLQAENKTPQKQAPKKKSLWWLWILAIGTGYYMLKDQQPKKKENG</sequence>
<accession>A0ABU5Y6E9</accession>
<protein>
    <submittedName>
        <fullName evidence="2">Uncharacterized protein</fullName>
    </submittedName>
</protein>
<evidence type="ECO:0000313" key="2">
    <source>
        <dbReference type="EMBL" id="MEB3039385.1"/>
    </source>
</evidence>
<evidence type="ECO:0000313" key="3">
    <source>
        <dbReference type="Proteomes" id="UP001324270"/>
    </source>
</evidence>
<feature type="compositionally biased region" description="Polar residues" evidence="1">
    <location>
        <begin position="545"/>
        <end position="558"/>
    </location>
</feature>
<proteinExistence type="predicted"/>
<comment type="caution">
    <text evidence="2">The sequence shown here is derived from an EMBL/GenBank/DDBJ whole genome shotgun (WGS) entry which is preliminary data.</text>
</comment>
<dbReference type="EMBL" id="JAYKBV010000002">
    <property type="protein sequence ID" value="MEB3039385.1"/>
    <property type="molecule type" value="Genomic_DNA"/>
</dbReference>
<organism evidence="2 3">
    <name type="scientific">Capnocytophaga gingivalis</name>
    <dbReference type="NCBI Taxonomy" id="1017"/>
    <lineage>
        <taxon>Bacteria</taxon>
        <taxon>Pseudomonadati</taxon>
        <taxon>Bacteroidota</taxon>
        <taxon>Flavobacteriia</taxon>
        <taxon>Flavobacteriales</taxon>
        <taxon>Flavobacteriaceae</taxon>
        <taxon>Capnocytophaga</taxon>
    </lineage>
</organism>
<gene>
    <name evidence="2" type="ORF">VJJ49_01585</name>
</gene>
<feature type="compositionally biased region" description="Pro residues" evidence="1">
    <location>
        <begin position="524"/>
        <end position="542"/>
    </location>
</feature>
<feature type="compositionally biased region" description="Pro residues" evidence="1">
    <location>
        <begin position="505"/>
        <end position="516"/>
    </location>
</feature>